<dbReference type="VEuPathDB" id="PlasmoDB:PocGH01_13036100"/>
<name>A0A1A8W8A1_PLAOA</name>
<dbReference type="InterPro" id="IPR036322">
    <property type="entry name" value="WD40_repeat_dom_sf"/>
</dbReference>
<feature type="compositionally biased region" description="Polar residues" evidence="5">
    <location>
        <begin position="491"/>
        <end position="512"/>
    </location>
</feature>
<gene>
    <name evidence="7" type="ORF">POVCU2_0042520</name>
</gene>
<protein>
    <submittedName>
        <fullName evidence="7">Vacuolar protein sorting-associated protein 3, putative (VPS3)</fullName>
    </submittedName>
</protein>
<dbReference type="GO" id="GO:0006914">
    <property type="term" value="P:autophagy"/>
    <property type="evidence" value="ECO:0007669"/>
    <property type="project" value="TreeGrafter"/>
</dbReference>
<feature type="domain" description="CNH" evidence="6">
    <location>
        <begin position="14"/>
        <end position="283"/>
    </location>
</feature>
<dbReference type="GO" id="GO:0016020">
    <property type="term" value="C:membrane"/>
    <property type="evidence" value="ECO:0007669"/>
    <property type="project" value="TreeGrafter"/>
</dbReference>
<keyword evidence="2" id="KW-0813">Transport</keyword>
<dbReference type="SUPFAM" id="SSF50978">
    <property type="entry name" value="WD40 repeat-like"/>
    <property type="match status" value="1"/>
</dbReference>
<evidence type="ECO:0000259" key="6">
    <source>
        <dbReference type="PROSITE" id="PS50219"/>
    </source>
</evidence>
<evidence type="ECO:0000256" key="4">
    <source>
        <dbReference type="ARBA" id="ARBA00022927"/>
    </source>
</evidence>
<reference evidence="8" key="1">
    <citation type="submission" date="2016-05" db="EMBL/GenBank/DDBJ databases">
        <authorList>
            <person name="Naeem Raeece"/>
        </authorList>
    </citation>
    <scope>NUCLEOTIDE SEQUENCE [LARGE SCALE GENOMIC DNA]</scope>
</reference>
<dbReference type="InterPro" id="IPR001180">
    <property type="entry name" value="CNH_dom"/>
</dbReference>
<evidence type="ECO:0000313" key="7">
    <source>
        <dbReference type="EMBL" id="SBS87411.1"/>
    </source>
</evidence>
<dbReference type="Proteomes" id="UP000078560">
    <property type="component" value="Unassembled WGS sequence"/>
</dbReference>
<dbReference type="EMBL" id="FLQU01000573">
    <property type="protein sequence ID" value="SBS87411.1"/>
    <property type="molecule type" value="Genomic_DNA"/>
</dbReference>
<keyword evidence="4" id="KW-0653">Protein transport</keyword>
<dbReference type="GO" id="GO:0015031">
    <property type="term" value="P:protein transport"/>
    <property type="evidence" value="ECO:0007669"/>
    <property type="project" value="UniProtKB-KW"/>
</dbReference>
<dbReference type="GO" id="GO:0034058">
    <property type="term" value="P:endosomal vesicle fusion"/>
    <property type="evidence" value="ECO:0007669"/>
    <property type="project" value="TreeGrafter"/>
</dbReference>
<dbReference type="Pfam" id="PF00780">
    <property type="entry name" value="CNH"/>
    <property type="match status" value="1"/>
</dbReference>
<organism evidence="7 8">
    <name type="scientific">Plasmodium ovale curtisi</name>
    <dbReference type="NCBI Taxonomy" id="864141"/>
    <lineage>
        <taxon>Eukaryota</taxon>
        <taxon>Sar</taxon>
        <taxon>Alveolata</taxon>
        <taxon>Apicomplexa</taxon>
        <taxon>Aconoidasida</taxon>
        <taxon>Haemosporida</taxon>
        <taxon>Plasmodiidae</taxon>
        <taxon>Plasmodium</taxon>
        <taxon>Plasmodium (Plasmodium)</taxon>
    </lineage>
</organism>
<evidence type="ECO:0000256" key="3">
    <source>
        <dbReference type="ARBA" id="ARBA00022490"/>
    </source>
</evidence>
<dbReference type="PANTHER" id="PTHR12894">
    <property type="entry name" value="CNH DOMAIN CONTAINING"/>
    <property type="match status" value="1"/>
</dbReference>
<dbReference type="GO" id="GO:0005737">
    <property type="term" value="C:cytoplasm"/>
    <property type="evidence" value="ECO:0007669"/>
    <property type="project" value="UniProtKB-SubCell"/>
</dbReference>
<evidence type="ECO:0000256" key="5">
    <source>
        <dbReference type="SAM" id="MobiDB-lite"/>
    </source>
</evidence>
<dbReference type="PANTHER" id="PTHR12894:SF27">
    <property type="entry name" value="TRANSFORMING GROWTH FACTOR-BETA RECEPTOR-ASSOCIATED PROTEIN 1"/>
    <property type="match status" value="1"/>
</dbReference>
<feature type="region of interest" description="Disordered" evidence="5">
    <location>
        <begin position="491"/>
        <end position="513"/>
    </location>
</feature>
<sequence>MDLFRVERVSTDFAYEVSFACSLNDHLYVCSKNGGIYKYKIFKDGEGVSVEFRFVGEYTVRRNKEVSKMVIVEREEGTNFILLLTDEQLYIVKNDIFGNASLICKNVITFTVNEFNKLEIVVYGKKKKLLFLRYDMNSSCYKLYKEIHNTESISSFLLVRKSLFISIDKNYYLQNVQNNEKILLYSHEFEQTYKNITLVNMDEVFIVCDLNIGVFYDVDTSMPSRKNTITLPDNIQNITSFRFFLCCINGKGVLSIYNTNNQQHVQTVFLDEYMIAVVNYTDVSSALLALFDSPNGEEVPGVNTTVDGVSGMDGVDDMDSVDHMDEEHLALLNFDEEGIEESRKRRQERLARLEKMEKRGGLEEEEKEVTLKLLANADTCDNHLKNNIYFINKQYIQIVRCLELFKYLPKCIDQNKVDTGFLLIQNYNFESDEEKMSTLHEYNKACGYHYFTNLNFALAFLHFEKVQVNTYFLLSFWKKYLTPNATQQEITAQGEQSDKSQPSRVSNSTLGNVTAGGAGQNIVGMKSLAQEENIHKQFKQFVPKMCSIQELIERGYRRYLSDRRYLLREGRENTSHAVTTPDGQEEETKRKILYTANNCLIRYLLGKRKQKGGHDGEHLADLYASPEADGIDTILLKLLVENRNVGYHDFVMNTPDLNLNVWECVQFLRERGKFSETILLYIRMHHFDKAIKMCSLFLRYYNSRHSQSEGKLFEKDVFNRSDIERDNVQFDEDQLFWINILKGKKRKNDILNDHIDDNGGNTSLHVIFGEIYNIFIILNKNVHILNIEKSYVKSLFKNAFPFLIKHNERLFFDLILNKSSLLCPEEILATFKNLEEEHNSIKIKQYLQKYVINYLKYDKHNEYVNTALIEFYMNDSEKPVHVRQKYILQFLRSNNPVNIDRLIRITEGGKFDLLRALLFGKLHRHYDSLEILVDESLRACEKYCHYYNLMLKDRIKSLSKEKYENLFAGIYSNEKGIYRDIFEDVHDKGMEMRESSSVFPLKKKKKKCKNSLVSDIMNDFHKYNYITMNKRTLRKIKTNERKQTGRKENWMVREGEEEANMEKRKQEYHYMLHLIEEEENDVINDDLTDCIGEPGASGESDESDENCDIGKSDECSKSVEGESVGDKCAQRQSKHRNKDVDMFTHFHVYKYNQTRSCGFFFLFVKVCMDRYNNVTVKDEKKERYKKYILYTLNKYANHNDLDNAYIFEIIPKEWKITEIANYLNFTLRKKLNTHLNMHIYHNLLKSIFLGHSFDLIQQKERKILVRDKLICSVCNEAIVERKFAYFSEEAVVHMRCVEKYDESAHA</sequence>
<proteinExistence type="predicted"/>
<dbReference type="InterPro" id="IPR032914">
    <property type="entry name" value="Vam6/VPS39/TRAP1"/>
</dbReference>
<comment type="subcellular location">
    <subcellularLocation>
        <location evidence="1">Cytoplasm</location>
    </subcellularLocation>
</comment>
<dbReference type="PROSITE" id="PS50219">
    <property type="entry name" value="CNH"/>
    <property type="match status" value="1"/>
</dbReference>
<accession>A0A1A8W8A1</accession>
<evidence type="ECO:0000256" key="2">
    <source>
        <dbReference type="ARBA" id="ARBA00022448"/>
    </source>
</evidence>
<keyword evidence="3" id="KW-0963">Cytoplasm</keyword>
<evidence type="ECO:0000313" key="8">
    <source>
        <dbReference type="Proteomes" id="UP000078560"/>
    </source>
</evidence>
<evidence type="ECO:0000256" key="1">
    <source>
        <dbReference type="ARBA" id="ARBA00004496"/>
    </source>
</evidence>